<evidence type="ECO:0008006" key="3">
    <source>
        <dbReference type="Google" id="ProtNLM"/>
    </source>
</evidence>
<reference evidence="1 2" key="1">
    <citation type="submission" date="2016-04" db="EMBL/GenBank/DDBJ databases">
        <title>A degradative enzymes factory behind the ericoid mycorrhizal symbiosis.</title>
        <authorList>
            <consortium name="DOE Joint Genome Institute"/>
            <person name="Martino E."/>
            <person name="Morin E."/>
            <person name="Grelet G."/>
            <person name="Kuo A."/>
            <person name="Kohler A."/>
            <person name="Daghino S."/>
            <person name="Barry K."/>
            <person name="Choi C."/>
            <person name="Cichocki N."/>
            <person name="Clum A."/>
            <person name="Copeland A."/>
            <person name="Hainaut M."/>
            <person name="Haridas S."/>
            <person name="Labutti K."/>
            <person name="Lindquist E."/>
            <person name="Lipzen A."/>
            <person name="Khouja H.-R."/>
            <person name="Murat C."/>
            <person name="Ohm R."/>
            <person name="Olson A."/>
            <person name="Spatafora J."/>
            <person name="Veneault-Fourrey C."/>
            <person name="Henrissat B."/>
            <person name="Grigoriev I."/>
            <person name="Martin F."/>
            <person name="Perotto S."/>
        </authorList>
    </citation>
    <scope>NUCLEOTIDE SEQUENCE [LARGE SCALE GENOMIC DNA]</scope>
    <source>
        <strain evidence="1 2">F</strain>
    </source>
</reference>
<protein>
    <recommendedName>
        <fullName evidence="3">SprT-like domain-containing protein</fullName>
    </recommendedName>
</protein>
<proteinExistence type="predicted"/>
<dbReference type="AlphaFoldDB" id="A0A2J6R916"/>
<dbReference type="OrthoDB" id="5236983at2759"/>
<name>A0A2J6R916_HYAVF</name>
<sequence length="267" mass="30771">MADTKHIHKTLPITPEEFQPGGVRLYSHTQEEISNVIIKHADRRTCKYDGSWNLGQPNNLRDMRKYFEIFNDVLYNDPGDEWALQRLGFVTLGYCELEDPEWQCDPRFELEKAFVRIVICGQDNEKDRPATEKIQQYLETLVHEMLHAVFKLFTCQCNDGCSEKALEGSHNLWWQAAAKAVEEASLVMFMGLRLSWERKNDMAWDAHTGENLPNDAVLRPLGLDIKQILHKLNFYREERARTSKKEGECGPVSANNCIRGSGTIDIP</sequence>
<accession>A0A2J6R916</accession>
<dbReference type="Proteomes" id="UP000235786">
    <property type="component" value="Unassembled WGS sequence"/>
</dbReference>
<evidence type="ECO:0000313" key="1">
    <source>
        <dbReference type="EMBL" id="PMD34986.1"/>
    </source>
</evidence>
<dbReference type="EMBL" id="KZ613953">
    <property type="protein sequence ID" value="PMD34986.1"/>
    <property type="molecule type" value="Genomic_DNA"/>
</dbReference>
<keyword evidence="2" id="KW-1185">Reference proteome</keyword>
<organism evidence="1 2">
    <name type="scientific">Hyaloscypha variabilis (strain UAMH 11265 / GT02V1 / F)</name>
    <name type="common">Meliniomyces variabilis</name>
    <dbReference type="NCBI Taxonomy" id="1149755"/>
    <lineage>
        <taxon>Eukaryota</taxon>
        <taxon>Fungi</taxon>
        <taxon>Dikarya</taxon>
        <taxon>Ascomycota</taxon>
        <taxon>Pezizomycotina</taxon>
        <taxon>Leotiomycetes</taxon>
        <taxon>Helotiales</taxon>
        <taxon>Hyaloscyphaceae</taxon>
        <taxon>Hyaloscypha</taxon>
        <taxon>Hyaloscypha variabilis</taxon>
    </lineage>
</organism>
<gene>
    <name evidence="1" type="ORF">L207DRAFT_534244</name>
</gene>
<evidence type="ECO:0000313" key="2">
    <source>
        <dbReference type="Proteomes" id="UP000235786"/>
    </source>
</evidence>